<evidence type="ECO:0000256" key="1">
    <source>
        <dbReference type="SAM" id="MobiDB-lite"/>
    </source>
</evidence>
<evidence type="ECO:0000313" key="3">
    <source>
        <dbReference type="Proteomes" id="UP000283269"/>
    </source>
</evidence>
<feature type="compositionally biased region" description="Low complexity" evidence="1">
    <location>
        <begin position="329"/>
        <end position="339"/>
    </location>
</feature>
<keyword evidence="3" id="KW-1185">Reference proteome</keyword>
<organism evidence="2 3">
    <name type="scientific">Psilocybe cyanescens</name>
    <dbReference type="NCBI Taxonomy" id="93625"/>
    <lineage>
        <taxon>Eukaryota</taxon>
        <taxon>Fungi</taxon>
        <taxon>Dikarya</taxon>
        <taxon>Basidiomycota</taxon>
        <taxon>Agaricomycotina</taxon>
        <taxon>Agaricomycetes</taxon>
        <taxon>Agaricomycetidae</taxon>
        <taxon>Agaricales</taxon>
        <taxon>Agaricineae</taxon>
        <taxon>Strophariaceae</taxon>
        <taxon>Psilocybe</taxon>
    </lineage>
</organism>
<evidence type="ECO:0000313" key="2">
    <source>
        <dbReference type="EMBL" id="PPQ90028.1"/>
    </source>
</evidence>
<comment type="caution">
    <text evidence="2">The sequence shown here is derived from an EMBL/GenBank/DDBJ whole genome shotgun (WGS) entry which is preliminary data.</text>
</comment>
<feature type="region of interest" description="Disordered" evidence="1">
    <location>
        <begin position="388"/>
        <end position="413"/>
    </location>
</feature>
<accession>A0A409XH03</accession>
<dbReference type="InterPro" id="IPR052055">
    <property type="entry name" value="Hepadnavirus_pol/RT"/>
</dbReference>
<dbReference type="EMBL" id="NHYD01001749">
    <property type="protein sequence ID" value="PPQ90028.1"/>
    <property type="molecule type" value="Genomic_DNA"/>
</dbReference>
<dbReference type="InParanoid" id="A0A409XH03"/>
<reference evidence="2 3" key="1">
    <citation type="journal article" date="2018" name="Evol. Lett.">
        <title>Horizontal gene cluster transfer increased hallucinogenic mushroom diversity.</title>
        <authorList>
            <person name="Reynolds H.T."/>
            <person name="Vijayakumar V."/>
            <person name="Gluck-Thaler E."/>
            <person name="Korotkin H.B."/>
            <person name="Matheny P.B."/>
            <person name="Slot J.C."/>
        </authorList>
    </citation>
    <scope>NUCLEOTIDE SEQUENCE [LARGE SCALE GENOMIC DNA]</scope>
    <source>
        <strain evidence="2 3">2631</strain>
    </source>
</reference>
<dbReference type="PANTHER" id="PTHR33050">
    <property type="entry name" value="REVERSE TRANSCRIPTASE DOMAIN-CONTAINING PROTEIN"/>
    <property type="match status" value="1"/>
</dbReference>
<sequence length="872" mass="95865">MTSSEYLTEDANDITAQPIREADVGNGPVTVMSSNFGAADLLMEPNPPVMRPIGSQTSPLDGFMQPKHDLDQPVVNPESAEGVELRRAALREAFMALTDEERTSILVAMPITASGSSPQKNVNANPSVPPIKVSLPARQYLLSEEDDEPVNESSGERIFAFQHHEALRDLVRLKKHLPLMLFLAKSIETLFLDFGSIPTITNKGVGGTAKHTVIDTSFFPDKAKMDIADWSEAWGNILVFYKENSSPGYFQRQLDHHNWMIGCQFLKENFATILRFDILIRKEHAASPVEFVLLIYKEKYLRVEHEVMAEELMALHAETAAFKTSQHYSSSLSTPPRSSQRSEHAASSARPSPQVGVSQDPPSALFVPVSAIASPSALKHHLSLGSPSGLPIPTPNSPPRVLKNLSASSGTSAARPDARVIPLFTLSMHAPSAATPPIMRPFVHASELSHLCDRIITPYSADAFEVALEAASLTSTYPRLVHKLRHGFPLGDMPPLIETFTPSNHTSTIEHHEVILLYLCSKQELGRMSGPFSHSEVEGFLHGPFCSSPLHVVPKATASGEPPKHRLTINLSFKDDQGISVNDLIDSDEFPTRWGGARDVEHIIACAPLGTQAATLNIESAFCTIPVLPEHKNFTVVECDGFWIDHVCPFGCLSSGGNQGEIADAIVDILEHKGIGPIKKWVDNFDVFRYPSTTGSFRDVNDTSPLGQSFRYDYDLSSLKDAVASLGIPWHKTKVQEFGNAFRYVGFDWLILEKSVSLPDEKRLRYLALVTTFTPSPEVSLALPHTKYRIPLSFRRPWPASLNMSDTAFYRLAMGSNPTAASGQANNMPPPSPPPCVAWTPPDTFRQRRPRAPLAGNTILPSPFRPHMLATE</sequence>
<dbReference type="OrthoDB" id="2911807at2759"/>
<dbReference type="Proteomes" id="UP000283269">
    <property type="component" value="Unassembled WGS sequence"/>
</dbReference>
<gene>
    <name evidence="2" type="ORF">CVT25_000800</name>
</gene>
<dbReference type="STRING" id="93625.A0A409XH03"/>
<name>A0A409XH03_PSICY</name>
<feature type="region of interest" description="Disordered" evidence="1">
    <location>
        <begin position="840"/>
        <end position="862"/>
    </location>
</feature>
<dbReference type="PANTHER" id="PTHR33050:SF7">
    <property type="entry name" value="RIBONUCLEASE H"/>
    <property type="match status" value="1"/>
</dbReference>
<dbReference type="AlphaFoldDB" id="A0A409XH03"/>
<protein>
    <submittedName>
        <fullName evidence="2">Uncharacterized protein</fullName>
    </submittedName>
</protein>
<proteinExistence type="predicted"/>
<feature type="compositionally biased region" description="Polar residues" evidence="1">
    <location>
        <begin position="349"/>
        <end position="360"/>
    </location>
</feature>
<feature type="region of interest" description="Disordered" evidence="1">
    <location>
        <begin position="326"/>
        <end position="360"/>
    </location>
</feature>